<dbReference type="PANTHER" id="PTHR45266:SF3">
    <property type="entry name" value="OXALOACETATE DECARBOXYLASE ALPHA CHAIN"/>
    <property type="match status" value="1"/>
</dbReference>
<keyword evidence="4" id="KW-1185">Reference proteome</keyword>
<dbReference type="InterPro" id="IPR011053">
    <property type="entry name" value="Single_hybrid_motif"/>
</dbReference>
<proteinExistence type="predicted"/>
<dbReference type="SUPFAM" id="SSF51230">
    <property type="entry name" value="Single hybrid motif"/>
    <property type="match status" value="1"/>
</dbReference>
<reference evidence="3 4" key="1">
    <citation type="submission" date="2016-10" db="EMBL/GenBank/DDBJ databases">
        <authorList>
            <person name="de Groot N.N."/>
        </authorList>
    </citation>
    <scope>NUCLEOTIDE SEQUENCE [LARGE SCALE GENOMIC DNA]</scope>
    <source>
        <strain evidence="3 4">DSM 25186</strain>
    </source>
</reference>
<dbReference type="OrthoDB" id="9812676at2"/>
<accession>A0A1G9Q997</accession>
<dbReference type="Gene3D" id="2.40.50.100">
    <property type="match status" value="1"/>
</dbReference>
<name>A0A1G9Q997_9BACT</name>
<evidence type="ECO:0000313" key="4">
    <source>
        <dbReference type="Proteomes" id="UP000198510"/>
    </source>
</evidence>
<dbReference type="PANTHER" id="PTHR45266">
    <property type="entry name" value="OXALOACETATE DECARBOXYLASE ALPHA CHAIN"/>
    <property type="match status" value="1"/>
</dbReference>
<evidence type="ECO:0000313" key="3">
    <source>
        <dbReference type="EMBL" id="SDM07628.1"/>
    </source>
</evidence>
<dbReference type="STRING" id="1075417.SAMN05421823_11088"/>
<feature type="domain" description="Lipoyl-binding" evidence="2">
    <location>
        <begin position="88"/>
        <end position="166"/>
    </location>
</feature>
<dbReference type="FunFam" id="2.40.50.100:FF:000003">
    <property type="entry name" value="Acetyl-CoA carboxylase biotin carboxyl carrier protein"/>
    <property type="match status" value="1"/>
</dbReference>
<sequence length="166" mass="18079">MYEVTVNQHSKFKIQPDGTDATAPEATASPDITALGEGRFHVLYQHRSYQVEVVQRSAADKTFQIRVNGRLYETQVQDELDQLLASMGLQKGASAQLSEIKAPMPGLILTISVEVGQAVKKGDPLLILEAMKMENVLKSPGEGTISALAVVQGQTVEKNEVLIRFA</sequence>
<evidence type="ECO:0000259" key="2">
    <source>
        <dbReference type="PROSITE" id="PS50968"/>
    </source>
</evidence>
<dbReference type="AlphaFoldDB" id="A0A1G9Q997"/>
<dbReference type="Proteomes" id="UP000198510">
    <property type="component" value="Unassembled WGS sequence"/>
</dbReference>
<dbReference type="Pfam" id="PF00364">
    <property type="entry name" value="Biotin_lipoyl"/>
    <property type="match status" value="1"/>
</dbReference>
<dbReference type="InterPro" id="IPR000089">
    <property type="entry name" value="Biotin_lipoyl"/>
</dbReference>
<dbReference type="PROSITE" id="PS50968">
    <property type="entry name" value="BIOTINYL_LIPOYL"/>
    <property type="match status" value="1"/>
</dbReference>
<organism evidence="3 4">
    <name type="scientific">Catalinimonas alkaloidigena</name>
    <dbReference type="NCBI Taxonomy" id="1075417"/>
    <lineage>
        <taxon>Bacteria</taxon>
        <taxon>Pseudomonadati</taxon>
        <taxon>Bacteroidota</taxon>
        <taxon>Cytophagia</taxon>
        <taxon>Cytophagales</taxon>
        <taxon>Catalimonadaceae</taxon>
        <taxon>Catalinimonas</taxon>
    </lineage>
</organism>
<dbReference type="EMBL" id="FNFO01000010">
    <property type="protein sequence ID" value="SDM07628.1"/>
    <property type="molecule type" value="Genomic_DNA"/>
</dbReference>
<dbReference type="CDD" id="cd06850">
    <property type="entry name" value="biotinyl_domain"/>
    <property type="match status" value="1"/>
</dbReference>
<keyword evidence="1" id="KW-0092">Biotin</keyword>
<dbReference type="PROSITE" id="PS00188">
    <property type="entry name" value="BIOTIN"/>
    <property type="match status" value="1"/>
</dbReference>
<dbReference type="RefSeq" id="WP_089686102.1">
    <property type="nucleotide sequence ID" value="NZ_FNFO01000010.1"/>
</dbReference>
<protein>
    <submittedName>
        <fullName evidence="3">Biotin-requiring enzyme</fullName>
    </submittedName>
</protein>
<dbReference type="InterPro" id="IPR001882">
    <property type="entry name" value="Biotin_BS"/>
</dbReference>
<dbReference type="InterPro" id="IPR050709">
    <property type="entry name" value="Biotin_Carboxyl_Carrier/Decarb"/>
</dbReference>
<gene>
    <name evidence="3" type="ORF">SAMN05421823_11088</name>
</gene>
<evidence type="ECO:0000256" key="1">
    <source>
        <dbReference type="ARBA" id="ARBA00023267"/>
    </source>
</evidence>